<organism evidence="1 2">
    <name type="scientific">Claviceps pusilla</name>
    <dbReference type="NCBI Taxonomy" id="123648"/>
    <lineage>
        <taxon>Eukaryota</taxon>
        <taxon>Fungi</taxon>
        <taxon>Dikarya</taxon>
        <taxon>Ascomycota</taxon>
        <taxon>Pezizomycotina</taxon>
        <taxon>Sordariomycetes</taxon>
        <taxon>Hypocreomycetidae</taxon>
        <taxon>Hypocreales</taxon>
        <taxon>Clavicipitaceae</taxon>
        <taxon>Claviceps</taxon>
    </lineage>
</organism>
<keyword evidence="2" id="KW-1185">Reference proteome</keyword>
<evidence type="ECO:0000313" key="1">
    <source>
        <dbReference type="EMBL" id="KAG6016430.1"/>
    </source>
</evidence>
<gene>
    <name evidence="1" type="ORF">E4U43_003672</name>
</gene>
<accession>A0A9P7NHD0</accession>
<proteinExistence type="predicted"/>
<sequence>MSALFPLKLFEDWGEGPDEEGDAITAIVMEDHASRQGVKLHSSQIFYRVLRNSHSRRLRYADVGAVLTKRDVDAECYGVGCRGYSEGSLVS</sequence>
<name>A0A9P7NHD0_9HYPO</name>
<reference evidence="1" key="1">
    <citation type="journal article" date="2020" name="bioRxiv">
        <title>Whole genome comparisons of ergot fungi reveals the divergence and evolution of species within the genus Claviceps are the result of varying mechanisms driving genome evolution and host range expansion.</title>
        <authorList>
            <person name="Wyka S.A."/>
            <person name="Mondo S.J."/>
            <person name="Liu M."/>
            <person name="Dettman J."/>
            <person name="Nalam V."/>
            <person name="Broders K.D."/>
        </authorList>
    </citation>
    <scope>NUCLEOTIDE SEQUENCE</scope>
    <source>
        <strain evidence="1">CCC 602</strain>
    </source>
</reference>
<dbReference type="AlphaFoldDB" id="A0A9P7NHD0"/>
<evidence type="ECO:0000313" key="2">
    <source>
        <dbReference type="Proteomes" id="UP000748025"/>
    </source>
</evidence>
<protein>
    <submittedName>
        <fullName evidence="1">Uncharacterized protein</fullName>
    </submittedName>
</protein>
<comment type="caution">
    <text evidence="1">The sequence shown here is derived from an EMBL/GenBank/DDBJ whole genome shotgun (WGS) entry which is preliminary data.</text>
</comment>
<dbReference type="EMBL" id="SRPW01000245">
    <property type="protein sequence ID" value="KAG6016430.1"/>
    <property type="molecule type" value="Genomic_DNA"/>
</dbReference>
<dbReference type="Proteomes" id="UP000748025">
    <property type="component" value="Unassembled WGS sequence"/>
</dbReference>